<accession>A0A2T5G6U1</accession>
<dbReference type="PANTHER" id="PTHR43311">
    <property type="entry name" value="GLUTAMATE--TRNA LIGASE"/>
    <property type="match status" value="1"/>
</dbReference>
<evidence type="ECO:0000256" key="5">
    <source>
        <dbReference type="ARBA" id="ARBA00022917"/>
    </source>
</evidence>
<comment type="caution">
    <text evidence="7">Lacks conserved residue(s) required for the propagation of feature annotation.</text>
</comment>
<dbReference type="RefSeq" id="WP_273000509.1">
    <property type="nucleotide sequence ID" value="NZ_PEBV01000032.1"/>
</dbReference>
<reference evidence="11 12" key="1">
    <citation type="submission" date="2017-08" db="EMBL/GenBank/DDBJ databases">
        <title>Burning lignite coal seam in the remote Altai Mountains harbors a hydrogen-driven thermophilic microbial community.</title>
        <authorList>
            <person name="Kadnikov V.V."/>
            <person name="Mardanov A.V."/>
            <person name="Ivasenko D."/>
            <person name="Beletsky A.V."/>
            <person name="Karnachuk O.V."/>
            <person name="Ravin N.V."/>
        </authorList>
    </citation>
    <scope>NUCLEOTIDE SEQUENCE [LARGE SCALE GENOMIC DNA]</scope>
    <source>
        <strain evidence="11">AL33</strain>
    </source>
</reference>
<dbReference type="SUPFAM" id="SSF52374">
    <property type="entry name" value="Nucleotidylyl transferase"/>
    <property type="match status" value="1"/>
</dbReference>
<comment type="caution">
    <text evidence="11">The sequence shown here is derived from an EMBL/GenBank/DDBJ whole genome shotgun (WGS) entry which is preliminary data.</text>
</comment>
<dbReference type="Gene3D" id="1.10.10.350">
    <property type="match status" value="1"/>
</dbReference>
<dbReference type="NCBIfam" id="TIGR00464">
    <property type="entry name" value="gltX_bact"/>
    <property type="match status" value="1"/>
</dbReference>
<organism evidence="11 12">
    <name type="scientific">Hydrogenibacillus schlegelii</name>
    <name type="common">Bacillus schlegelii</name>
    <dbReference type="NCBI Taxonomy" id="1484"/>
    <lineage>
        <taxon>Bacteria</taxon>
        <taxon>Bacillati</taxon>
        <taxon>Bacillota</taxon>
        <taxon>Bacilli</taxon>
        <taxon>Bacillales</taxon>
        <taxon>Bacillales Family X. Incertae Sedis</taxon>
        <taxon>Hydrogenibacillus</taxon>
    </lineage>
</organism>
<dbReference type="InterPro" id="IPR004527">
    <property type="entry name" value="Glu-tRNA-ligase_bac/mito"/>
</dbReference>
<evidence type="ECO:0000256" key="6">
    <source>
        <dbReference type="ARBA" id="ARBA00023146"/>
    </source>
</evidence>
<dbReference type="Pfam" id="PF00749">
    <property type="entry name" value="tRNA-synt_1c"/>
    <property type="match status" value="1"/>
</dbReference>
<dbReference type="Pfam" id="PF19269">
    <property type="entry name" value="Anticodon_2"/>
    <property type="match status" value="1"/>
</dbReference>
<dbReference type="GO" id="GO:0006424">
    <property type="term" value="P:glutamyl-tRNA aminoacylation"/>
    <property type="evidence" value="ECO:0007669"/>
    <property type="project" value="UniProtKB-UniRule"/>
</dbReference>
<dbReference type="Proteomes" id="UP000748108">
    <property type="component" value="Unassembled WGS sequence"/>
</dbReference>
<evidence type="ECO:0000259" key="9">
    <source>
        <dbReference type="Pfam" id="PF19269"/>
    </source>
</evidence>
<keyword evidence="2 7" id="KW-0436">Ligase</keyword>
<dbReference type="InterPro" id="IPR008925">
    <property type="entry name" value="aa_tRNA-synth_I_cd-bd_sf"/>
</dbReference>
<dbReference type="GO" id="GO:0005524">
    <property type="term" value="F:ATP binding"/>
    <property type="evidence" value="ECO:0007669"/>
    <property type="project" value="UniProtKB-UniRule"/>
</dbReference>
<evidence type="ECO:0000256" key="7">
    <source>
        <dbReference type="HAMAP-Rule" id="MF_00022"/>
    </source>
</evidence>
<comment type="catalytic activity">
    <reaction evidence="7">
        <text>tRNA(Glu) + L-glutamate + ATP = L-glutamyl-tRNA(Glu) + AMP + diphosphate</text>
        <dbReference type="Rhea" id="RHEA:23540"/>
        <dbReference type="Rhea" id="RHEA-COMP:9663"/>
        <dbReference type="Rhea" id="RHEA-COMP:9680"/>
        <dbReference type="ChEBI" id="CHEBI:29985"/>
        <dbReference type="ChEBI" id="CHEBI:30616"/>
        <dbReference type="ChEBI" id="CHEBI:33019"/>
        <dbReference type="ChEBI" id="CHEBI:78442"/>
        <dbReference type="ChEBI" id="CHEBI:78520"/>
        <dbReference type="ChEBI" id="CHEBI:456215"/>
        <dbReference type="EC" id="6.1.1.17"/>
    </reaction>
</comment>
<evidence type="ECO:0000313" key="10">
    <source>
        <dbReference type="EMBL" id="MBT9283136.1"/>
    </source>
</evidence>
<proteinExistence type="inferred from homology"/>
<keyword evidence="5 7" id="KW-0648">Protein biosynthesis</keyword>
<comment type="function">
    <text evidence="7">Catalyzes the attachment of glutamate to tRNA(Glu) in a two-step reaction: glutamate is first activated by ATP to form Glu-AMP and then transferred to the acceptor end of tRNA(Glu).</text>
</comment>
<keyword evidence="4 7" id="KW-0067">ATP-binding</keyword>
<dbReference type="Gene3D" id="3.40.50.620">
    <property type="entry name" value="HUPs"/>
    <property type="match status" value="1"/>
</dbReference>
<feature type="short sequence motif" description="'HIGH' region" evidence="7">
    <location>
        <begin position="14"/>
        <end position="24"/>
    </location>
</feature>
<dbReference type="InterPro" id="IPR014729">
    <property type="entry name" value="Rossmann-like_a/b/a_fold"/>
</dbReference>
<evidence type="ECO:0000256" key="2">
    <source>
        <dbReference type="ARBA" id="ARBA00022598"/>
    </source>
</evidence>
<dbReference type="GO" id="GO:0005829">
    <property type="term" value="C:cytosol"/>
    <property type="evidence" value="ECO:0007669"/>
    <property type="project" value="TreeGrafter"/>
</dbReference>
<dbReference type="EMBL" id="PEBV01000032">
    <property type="protein sequence ID" value="PTQ51916.1"/>
    <property type="molecule type" value="Genomic_DNA"/>
</dbReference>
<dbReference type="CDD" id="cd00808">
    <property type="entry name" value="GluRS_core"/>
    <property type="match status" value="1"/>
</dbReference>
<dbReference type="AlphaFoldDB" id="A0A2T5G6U1"/>
<comment type="subcellular location">
    <subcellularLocation>
        <location evidence="7">Cytoplasm</location>
    </subcellularLocation>
</comment>
<keyword evidence="3 7" id="KW-0547">Nucleotide-binding</keyword>
<dbReference type="InterPro" id="IPR000924">
    <property type="entry name" value="Glu/Gln-tRNA-synth"/>
</dbReference>
<feature type="domain" description="Aminoacyl-tRNA synthetase class I anticodon-binding" evidence="9">
    <location>
        <begin position="322"/>
        <end position="481"/>
    </location>
</feature>
<name>A0A2T5G6U1_HYDSH</name>
<keyword evidence="6 7" id="KW-0030">Aminoacyl-tRNA synthetase</keyword>
<dbReference type="PRINTS" id="PR00987">
    <property type="entry name" value="TRNASYNTHGLU"/>
</dbReference>
<feature type="binding site" evidence="7">
    <location>
        <position position="242"/>
    </location>
    <ligand>
        <name>ATP</name>
        <dbReference type="ChEBI" id="CHEBI:30616"/>
    </ligand>
</feature>
<dbReference type="InterPro" id="IPR045462">
    <property type="entry name" value="aa-tRNA-synth_I_cd-bd"/>
</dbReference>
<dbReference type="EC" id="6.1.1.17" evidence="7"/>
<dbReference type="GO" id="GO:0000049">
    <property type="term" value="F:tRNA binding"/>
    <property type="evidence" value="ECO:0007669"/>
    <property type="project" value="InterPro"/>
</dbReference>
<dbReference type="GO" id="GO:0004818">
    <property type="term" value="F:glutamate-tRNA ligase activity"/>
    <property type="evidence" value="ECO:0007669"/>
    <property type="project" value="UniProtKB-UniRule"/>
</dbReference>
<dbReference type="EMBL" id="JAHHQF010000078">
    <property type="protein sequence ID" value="MBT9283136.1"/>
    <property type="molecule type" value="Genomic_DNA"/>
</dbReference>
<evidence type="ECO:0000313" key="11">
    <source>
        <dbReference type="EMBL" id="PTQ51916.1"/>
    </source>
</evidence>
<dbReference type="InterPro" id="IPR020058">
    <property type="entry name" value="Glu/Gln-tRNA-synth_Ib_cat-dom"/>
</dbReference>
<dbReference type="GO" id="GO:0008270">
    <property type="term" value="F:zinc ion binding"/>
    <property type="evidence" value="ECO:0007669"/>
    <property type="project" value="InterPro"/>
</dbReference>
<evidence type="ECO:0000259" key="8">
    <source>
        <dbReference type="Pfam" id="PF00749"/>
    </source>
</evidence>
<dbReference type="InterPro" id="IPR020751">
    <property type="entry name" value="aa-tRNA-synth_I_codon-bd_sub2"/>
</dbReference>
<evidence type="ECO:0000313" key="12">
    <source>
        <dbReference type="Proteomes" id="UP000244180"/>
    </source>
</evidence>
<protein>
    <recommendedName>
        <fullName evidence="7">Glutamate--tRNA ligase</fullName>
        <ecNumber evidence="7">6.1.1.17</ecNumber>
    </recommendedName>
    <alternativeName>
        <fullName evidence="7">Glutamyl-tRNA synthetase</fullName>
        <shortName evidence="7">GluRS</shortName>
    </alternativeName>
</protein>
<feature type="short sequence motif" description="'KMSKS' region" evidence="7">
    <location>
        <begin position="239"/>
        <end position="243"/>
    </location>
</feature>
<comment type="similarity">
    <text evidence="1 7">Belongs to the class-I aminoacyl-tRNA synthetase family. Glutamate--tRNA ligase type 1 subfamily.</text>
</comment>
<dbReference type="PANTHER" id="PTHR43311:SF2">
    <property type="entry name" value="GLUTAMATE--TRNA LIGASE, MITOCHONDRIAL-RELATED"/>
    <property type="match status" value="1"/>
</dbReference>
<feature type="domain" description="Glutamyl/glutaminyl-tRNA synthetase class Ib catalytic" evidence="8">
    <location>
        <begin position="8"/>
        <end position="309"/>
    </location>
</feature>
<dbReference type="InterPro" id="IPR033910">
    <property type="entry name" value="GluRS_core"/>
</dbReference>
<gene>
    <name evidence="7" type="primary">gltX</name>
    <name evidence="11" type="ORF">HSCHL_0949</name>
    <name evidence="10" type="ORF">KM312_10945</name>
</gene>
<dbReference type="Proteomes" id="UP000244180">
    <property type="component" value="Unassembled WGS sequence"/>
</dbReference>
<dbReference type="InterPro" id="IPR049940">
    <property type="entry name" value="GluQ/Sye"/>
</dbReference>
<dbReference type="InterPro" id="IPR001412">
    <property type="entry name" value="aa-tRNA-synth_I_CS"/>
</dbReference>
<dbReference type="SUPFAM" id="SSF48163">
    <property type="entry name" value="An anticodon-binding domain of class I aminoacyl-tRNA synthetases"/>
    <property type="match status" value="1"/>
</dbReference>
<sequence>MREPAEPVRVRYAPSPTGPLHIGGARTALFNFLFARHYGGAFVVRIEDTDRRRNVPGAEAEQLAGLRWLGLAWDEGPDVGGPYGPYRSSERLALYRSAAEALVDAGAAYPCFCPEGEACAGGCRTLPPAEARARMAETPHAIRLRVPEAAEFVFHDLVRGPLRFRGDAVGDVVLLKRDGTPTYQFAVVVDDHHMRITHVLRGEEHLPNTPKQLAIYAAFGWAPPAFLHLPLILNAERKKMSKRDAAAETIARYRDLGALPEAVVNVLALLGWSPKGTEEVFTPDELVRRFSPSGIGKSPAVFDPGRLRWLNQAHLKRLSDGELARRLRPYAEAAGWLAPDEGEGSDGWARFVAAVRLVREELAFLGDVVPAAAFLYRPDEAVLDAAALSPAARAALFGPEGRRAVAAALQALQARDPAAPWTPEAAAALLAAVKAATGLGGRALFLPLRLAATGREHGPALPDVLAWLGPVRFRRRLERALALAAQMAYNGAERAGEGKPSRG</sequence>
<evidence type="ECO:0000256" key="4">
    <source>
        <dbReference type="ARBA" id="ARBA00022840"/>
    </source>
</evidence>
<evidence type="ECO:0000256" key="3">
    <source>
        <dbReference type="ARBA" id="ARBA00022741"/>
    </source>
</evidence>
<dbReference type="PROSITE" id="PS00178">
    <property type="entry name" value="AA_TRNA_LIGASE_I"/>
    <property type="match status" value="1"/>
</dbReference>
<evidence type="ECO:0000256" key="1">
    <source>
        <dbReference type="ARBA" id="ARBA00007894"/>
    </source>
</evidence>
<comment type="subunit">
    <text evidence="7">Monomer.</text>
</comment>
<keyword evidence="7" id="KW-0963">Cytoplasm</keyword>
<reference evidence="10" key="2">
    <citation type="journal article" date="2021" name="Microbiology">
        <title>Metagenomic Analysis of the Microbial Community in the Underground Coal Fire Area (Kemerovo Region, Russia) Revealed Predominance of Thermophilic Members of the Phyla Deinococcus-thermus, Aquificae, and Firmicutes.</title>
        <authorList>
            <person name="Kadnikov V."/>
            <person name="Mardanov A.V."/>
            <person name="Beletsky A.V."/>
            <person name="Karnachuk O.V."/>
            <person name="Ravin N.V."/>
        </authorList>
    </citation>
    <scope>NUCLEOTIDE SEQUENCE</scope>
    <source>
        <strain evidence="10">RBS10-49</strain>
    </source>
</reference>
<dbReference type="HAMAP" id="MF_00022">
    <property type="entry name" value="Glu_tRNA_synth_type1"/>
    <property type="match status" value="1"/>
</dbReference>